<dbReference type="GeneID" id="66060216"/>
<evidence type="ECO:0000313" key="5">
    <source>
        <dbReference type="Proteomes" id="UP000006672"/>
    </source>
</evidence>
<dbReference type="WBParaSite" id="Bm8094c.1">
    <property type="protein sequence ID" value="Bm8094c.1"/>
    <property type="gene ID" value="WBGene00228355"/>
</dbReference>
<proteinExistence type="predicted"/>
<evidence type="ECO:0000256" key="2">
    <source>
        <dbReference type="SAM" id="MobiDB-lite"/>
    </source>
</evidence>
<protein>
    <submittedName>
        <fullName evidence="4 6">Uncharacterized protein</fullName>
    </submittedName>
</protein>
<reference evidence="5" key="1">
    <citation type="journal article" date="2007" name="Science">
        <title>Draft genome of the filarial nematode parasite Brugia malayi.</title>
        <authorList>
            <person name="Ghedin E."/>
            <person name="Wang S."/>
            <person name="Spiro D."/>
            <person name="Caler E."/>
            <person name="Zhao Q."/>
            <person name="Crabtree J."/>
            <person name="Allen J.E."/>
            <person name="Delcher A.L."/>
            <person name="Guiliano D.B."/>
            <person name="Miranda-Saavedra D."/>
            <person name="Angiuoli S.V."/>
            <person name="Creasy T."/>
            <person name="Amedeo P."/>
            <person name="Haas B."/>
            <person name="El-Sayed N.M."/>
            <person name="Wortman J.R."/>
            <person name="Feldblyum T."/>
            <person name="Tallon L."/>
            <person name="Schatz M."/>
            <person name="Shumway M."/>
            <person name="Koo H."/>
            <person name="Salzberg S.L."/>
            <person name="Schobel S."/>
            <person name="Pertea M."/>
            <person name="Pop M."/>
            <person name="White O."/>
            <person name="Barton G.J."/>
            <person name="Carlow C.K."/>
            <person name="Crawford M.J."/>
            <person name="Daub J."/>
            <person name="Dimmic M.W."/>
            <person name="Estes C.F."/>
            <person name="Foster J.M."/>
            <person name="Ganatra M."/>
            <person name="Gregory W.F."/>
            <person name="Johnson N.M."/>
            <person name="Jin J."/>
            <person name="Komuniecki R."/>
            <person name="Korf I."/>
            <person name="Kumar S."/>
            <person name="Laney S."/>
            <person name="Li B.W."/>
            <person name="Li W."/>
            <person name="Lindblom T.H."/>
            <person name="Lustigman S."/>
            <person name="Ma D."/>
            <person name="Maina C.V."/>
            <person name="Martin D.M."/>
            <person name="McCarter J.P."/>
            <person name="McReynolds L."/>
            <person name="Mitreva M."/>
            <person name="Nutman T.B."/>
            <person name="Parkinson J."/>
            <person name="Peregrin-Alvarez J.M."/>
            <person name="Poole C."/>
            <person name="Ren Q."/>
            <person name="Saunders L."/>
            <person name="Sluder A.E."/>
            <person name="Smith K."/>
            <person name="Stanke M."/>
            <person name="Unnasch T.R."/>
            <person name="Ware J."/>
            <person name="Wei A.D."/>
            <person name="Weil G."/>
            <person name="Williams D.J."/>
            <person name="Zhang Y."/>
            <person name="Williams S.A."/>
            <person name="Fraser-Liggett C."/>
            <person name="Slatko B."/>
            <person name="Blaxter M.L."/>
            <person name="Scott A.L."/>
        </authorList>
    </citation>
    <scope>NUCLEOTIDE SEQUENCE</scope>
    <source>
        <strain evidence="5">FR3</strain>
    </source>
</reference>
<dbReference type="RefSeq" id="XP_042931992.1">
    <property type="nucleotide sequence ID" value="XM_043076058.1"/>
</dbReference>
<feature type="compositionally biased region" description="Basic and acidic residues" evidence="2">
    <location>
        <begin position="138"/>
        <end position="153"/>
    </location>
</feature>
<keyword evidence="3" id="KW-0472">Membrane</keyword>
<keyword evidence="1" id="KW-0175">Coiled coil</keyword>
<sequence>MTKIFALSSNVKEGDEKSKEMEGITISSTTPQTTLYPITLPISSIVAKKRYGTSHLFLILLSLITISILFYMIPDFFYKRVHHLVSNEVTVSGSTSPWILQPDKFDMTEDDDTHISSKFDSFDVSDKMNRMNYQNRDMIQRNHGDNRSIKNQDDSENTVTNDNEEMKQQDNIAVPNRIEAMKAITTLLEIPGVQRVTVVQNNDRIPENIMMKPEFVVPDDDIPLSIISSAKSLSQLRVPPPPQMEMKEWELMNYRRAIREWLLRREMFRRRMLAEMERERQEAAERKMSQFIMGLQLQEQHELPQVEQLQSMLQMLALARMNSMPNAPNAPWMNNVQSSMDANQRNAPMITMISPPVLIRRIPPMYPFITPKQQQQQQQQQQEQQEQQQQPAIIPIKLMPPQILNREEPIIQPIGLNSVKPNITPLQIRDDTINRLDLEQKKIPVPVPVSVVDQPVPMTLDGTPDRDIIFKELRSRAQMQQQMSQNALPAAMIPPLIPNIVPATQINSDEIFREMQHRALQMQIEQDRLESEQQRVEKEKSLDAEIPVLMIADTFPRRSIEPITERTSDENAAEITTTTTKTKTTTTATAAANSELITKDDNSGSSSESLSAFLNIFNKGIQGSEITNSPNKEQKITIKNDDIKVESEHLAEENTFADIPVTGNDGTELIIKPDETVPQVNFIQEFATTEAPANIDTSDEAHSEMFKSVAFQGESDDVHSNDMLGTPIRLLQTSQIQ</sequence>
<name>A0A4E9F2Q4_BRUMA</name>
<dbReference type="EMBL" id="CAAKNF010000192">
    <property type="protein sequence ID" value="VIO90032.1"/>
    <property type="molecule type" value="Genomic_DNA"/>
</dbReference>
<evidence type="ECO:0000256" key="3">
    <source>
        <dbReference type="SAM" id="Phobius"/>
    </source>
</evidence>
<gene>
    <name evidence="4 6" type="primary">Bm8094</name>
    <name evidence="4" type="ORF">BM_BM8094</name>
</gene>
<evidence type="ECO:0000256" key="1">
    <source>
        <dbReference type="SAM" id="Coils"/>
    </source>
</evidence>
<keyword evidence="3" id="KW-0812">Transmembrane</keyword>
<keyword evidence="5" id="KW-1185">Reference proteome</keyword>
<organism evidence="4">
    <name type="scientific">Brugia malayi</name>
    <name type="common">Filarial nematode worm</name>
    <dbReference type="NCBI Taxonomy" id="6279"/>
    <lineage>
        <taxon>Eukaryota</taxon>
        <taxon>Metazoa</taxon>
        <taxon>Ecdysozoa</taxon>
        <taxon>Nematoda</taxon>
        <taxon>Chromadorea</taxon>
        <taxon>Rhabditida</taxon>
        <taxon>Spirurina</taxon>
        <taxon>Spiruromorpha</taxon>
        <taxon>Filarioidea</taxon>
        <taxon>Onchocercidae</taxon>
        <taxon>Brugia</taxon>
    </lineage>
</organism>
<feature type="transmembrane region" description="Helical" evidence="3">
    <location>
        <begin position="56"/>
        <end position="73"/>
    </location>
</feature>
<accession>A0A4E9F2Q4</accession>
<accession>A0A5S6PVQ5</accession>
<dbReference type="AlphaFoldDB" id="A0A4E9F2Q4"/>
<evidence type="ECO:0000313" key="4">
    <source>
        <dbReference type="EMBL" id="VIO90032.1"/>
    </source>
</evidence>
<feature type="region of interest" description="Disordered" evidence="2">
    <location>
        <begin position="138"/>
        <end position="166"/>
    </location>
</feature>
<evidence type="ECO:0000313" key="6">
    <source>
        <dbReference type="WBParaSite" id="Bm8094c.1"/>
    </source>
</evidence>
<reference evidence="4" key="2">
    <citation type="submission" date="2019-04" db="EMBL/GenBank/DDBJ databases">
        <authorList>
            <person name="Howe K."/>
            <person name="Paulini M."/>
            <person name="Williams G."/>
        </authorList>
    </citation>
    <scope>NUCLEOTIDE SEQUENCE [LARGE SCALE GENOMIC DNA]</scope>
    <source>
        <strain evidence="4">FR3</strain>
    </source>
</reference>
<dbReference type="CTD" id="66060216"/>
<reference evidence="6" key="3">
    <citation type="submission" date="2019-12" db="UniProtKB">
        <authorList>
            <consortium name="WormBaseParasite"/>
        </authorList>
    </citation>
    <scope>IDENTIFICATION</scope>
</reference>
<keyword evidence="3" id="KW-1133">Transmembrane helix</keyword>
<feature type="coiled-coil region" evidence="1">
    <location>
        <begin position="512"/>
        <end position="542"/>
    </location>
</feature>
<dbReference type="OrthoDB" id="5864063at2759"/>
<dbReference type="Proteomes" id="UP000006672">
    <property type="component" value="Unassembled WGS sequence"/>
</dbReference>